<sequence length="508" mass="58175">MKTGNSSSVCSVSGNNDDNFNANVNARRCFKLPPLNIKMFSGDIKERLSFWSQFEDVTNPNSRARELLGSFHQSYEAIMFPLIEFCVPLDLLRAWQRSVRNISSQHDPDLPKESRESDSAVDMSLEELKEAMIKEGRYVLGITEPTETIKKKERELVVQQFFEENVKLLENRDLNLADLPSRESSLERLIKSDWLSGPAWLLGPHSTSPNSLDLIYDEEEIFKKRRKVAVTNVVTTTALFKTKDFDSYSSCNSTIQMVAWCRSEIIDAECNLLKLVQQEAFGEVNDKNIKSLCPFIDDQGLFRLKSKVAQIDDTFDFRYPILLPSRRPNVEKHQKLCHGGVQAVLCCIRKDYWTLQGRRAVKATIKRCVICKRHEANRMETSPVALPLNRVREAAVYEVTGIDLCGPVYLKNDKKRYTVCLPELFIVVTRPFQRIHPLEASTDDQITQNIEIVSEPPLVEEEEATSLSLFDESSLGNEQGGFHLFPDDDDVQRSRRGRIIKILNRFLD</sequence>
<evidence type="ECO:0000313" key="1">
    <source>
        <dbReference type="EMBL" id="KAF2880840.1"/>
    </source>
</evidence>
<evidence type="ECO:0000313" key="2">
    <source>
        <dbReference type="Proteomes" id="UP000801492"/>
    </source>
</evidence>
<keyword evidence="2" id="KW-1185">Reference proteome</keyword>
<dbReference type="EMBL" id="VTPC01090900">
    <property type="protein sequence ID" value="KAF2880840.1"/>
    <property type="molecule type" value="Genomic_DNA"/>
</dbReference>
<dbReference type="PANTHER" id="PTHR47331">
    <property type="entry name" value="PHD-TYPE DOMAIN-CONTAINING PROTEIN"/>
    <property type="match status" value="1"/>
</dbReference>
<dbReference type="AlphaFoldDB" id="A0A8K0CBW9"/>
<organism evidence="1 2">
    <name type="scientific">Ignelater luminosus</name>
    <name type="common">Cucubano</name>
    <name type="synonym">Pyrophorus luminosus</name>
    <dbReference type="NCBI Taxonomy" id="2038154"/>
    <lineage>
        <taxon>Eukaryota</taxon>
        <taxon>Metazoa</taxon>
        <taxon>Ecdysozoa</taxon>
        <taxon>Arthropoda</taxon>
        <taxon>Hexapoda</taxon>
        <taxon>Insecta</taxon>
        <taxon>Pterygota</taxon>
        <taxon>Neoptera</taxon>
        <taxon>Endopterygota</taxon>
        <taxon>Coleoptera</taxon>
        <taxon>Polyphaga</taxon>
        <taxon>Elateriformia</taxon>
        <taxon>Elateroidea</taxon>
        <taxon>Elateridae</taxon>
        <taxon>Agrypninae</taxon>
        <taxon>Pyrophorini</taxon>
        <taxon>Ignelater</taxon>
    </lineage>
</organism>
<dbReference type="Proteomes" id="UP000801492">
    <property type="component" value="Unassembled WGS sequence"/>
</dbReference>
<reference evidence="1" key="1">
    <citation type="submission" date="2019-08" db="EMBL/GenBank/DDBJ databases">
        <title>The genome of the North American firefly Photinus pyralis.</title>
        <authorList>
            <consortium name="Photinus pyralis genome working group"/>
            <person name="Fallon T.R."/>
            <person name="Sander Lower S.E."/>
            <person name="Weng J.-K."/>
        </authorList>
    </citation>
    <scope>NUCLEOTIDE SEQUENCE</scope>
    <source>
        <strain evidence="1">TRF0915ILg1</strain>
        <tissue evidence="1">Whole body</tissue>
    </source>
</reference>
<dbReference type="OrthoDB" id="10049357at2759"/>
<proteinExistence type="predicted"/>
<protein>
    <recommendedName>
        <fullName evidence="3">Integrase zinc-binding domain-containing protein</fullName>
    </recommendedName>
</protein>
<accession>A0A8K0CBW9</accession>
<evidence type="ECO:0008006" key="3">
    <source>
        <dbReference type="Google" id="ProtNLM"/>
    </source>
</evidence>
<gene>
    <name evidence="1" type="ORF">ILUMI_25329</name>
</gene>
<comment type="caution">
    <text evidence="1">The sequence shown here is derived from an EMBL/GenBank/DDBJ whole genome shotgun (WGS) entry which is preliminary data.</text>
</comment>
<name>A0A8K0CBW9_IGNLU</name>